<evidence type="ECO:0000313" key="9">
    <source>
        <dbReference type="Proteomes" id="UP000214365"/>
    </source>
</evidence>
<dbReference type="GeneID" id="31002573"/>
<dbReference type="Gene3D" id="3.30.70.360">
    <property type="match status" value="1"/>
</dbReference>
<feature type="chain" id="PRO_5012352725" evidence="6">
    <location>
        <begin position="20"/>
        <end position="453"/>
    </location>
</feature>
<protein>
    <submittedName>
        <fullName evidence="8">Putative carboxypeptidase</fullName>
    </submittedName>
</protein>
<organism evidence="8 9">
    <name type="scientific">Talaromyces atroroseus</name>
    <dbReference type="NCBI Taxonomy" id="1441469"/>
    <lineage>
        <taxon>Eukaryota</taxon>
        <taxon>Fungi</taxon>
        <taxon>Dikarya</taxon>
        <taxon>Ascomycota</taxon>
        <taxon>Pezizomycotina</taxon>
        <taxon>Eurotiomycetes</taxon>
        <taxon>Eurotiomycetidae</taxon>
        <taxon>Eurotiales</taxon>
        <taxon>Trichocomaceae</taxon>
        <taxon>Talaromyces</taxon>
        <taxon>Talaromyces sect. Trachyspermi</taxon>
    </lineage>
</organism>
<dbReference type="CDD" id="cd05652">
    <property type="entry name" value="M20_ArgE_DapE-like_fungal"/>
    <property type="match status" value="1"/>
</dbReference>
<dbReference type="EMBL" id="LFMY01000003">
    <property type="protein sequence ID" value="OKL61739.1"/>
    <property type="molecule type" value="Genomic_DNA"/>
</dbReference>
<feature type="signal peptide" evidence="6">
    <location>
        <begin position="1"/>
        <end position="19"/>
    </location>
</feature>
<dbReference type="GO" id="GO:0046872">
    <property type="term" value="F:metal ion binding"/>
    <property type="evidence" value="ECO:0007669"/>
    <property type="project" value="UniProtKB-KW"/>
</dbReference>
<dbReference type="InterPro" id="IPR002933">
    <property type="entry name" value="Peptidase_M20"/>
</dbReference>
<keyword evidence="3" id="KW-0479">Metal-binding</keyword>
<dbReference type="Proteomes" id="UP000214365">
    <property type="component" value="Unassembled WGS sequence"/>
</dbReference>
<dbReference type="InterPro" id="IPR036264">
    <property type="entry name" value="Bact_exopeptidase_dim_dom"/>
</dbReference>
<dbReference type="PANTHER" id="PTHR43808">
    <property type="entry name" value="ACETYLORNITHINE DEACETYLASE"/>
    <property type="match status" value="1"/>
</dbReference>
<proteinExistence type="inferred from homology"/>
<dbReference type="InterPro" id="IPR050072">
    <property type="entry name" value="Peptidase_M20A"/>
</dbReference>
<dbReference type="SUPFAM" id="SSF55031">
    <property type="entry name" value="Bacterial exopeptidase dimerisation domain"/>
    <property type="match status" value="1"/>
</dbReference>
<evidence type="ECO:0000256" key="6">
    <source>
        <dbReference type="SAM" id="SignalP"/>
    </source>
</evidence>
<keyword evidence="4" id="KW-0378">Hydrolase</keyword>
<keyword evidence="5" id="KW-0862">Zinc</keyword>
<evidence type="ECO:0000256" key="1">
    <source>
        <dbReference type="ARBA" id="ARBA00001947"/>
    </source>
</evidence>
<evidence type="ECO:0000259" key="7">
    <source>
        <dbReference type="Pfam" id="PF07687"/>
    </source>
</evidence>
<dbReference type="PANTHER" id="PTHR43808:SF8">
    <property type="entry name" value="PEPTIDASE M20 DIMERISATION DOMAIN-CONTAINING PROTEIN"/>
    <property type="match status" value="1"/>
</dbReference>
<keyword evidence="9" id="KW-1185">Reference proteome</keyword>
<gene>
    <name evidence="8" type="ORF">UA08_02818</name>
</gene>
<evidence type="ECO:0000256" key="3">
    <source>
        <dbReference type="ARBA" id="ARBA00022723"/>
    </source>
</evidence>
<dbReference type="AlphaFoldDB" id="A0A225B183"/>
<reference evidence="8 9" key="1">
    <citation type="submission" date="2015-06" db="EMBL/GenBank/DDBJ databases">
        <title>Talaromyces atroroseus IBT 11181 draft genome.</title>
        <authorList>
            <person name="Rasmussen K.B."/>
            <person name="Rasmussen S."/>
            <person name="Petersen B."/>
            <person name="Sicheritz-Ponten T."/>
            <person name="Mortensen U.H."/>
            <person name="Thrane U."/>
        </authorList>
    </citation>
    <scope>NUCLEOTIDE SEQUENCE [LARGE SCALE GENOMIC DNA]</scope>
    <source>
        <strain evidence="8 9">IBT 11181</strain>
    </source>
</reference>
<dbReference type="GO" id="GO:0004180">
    <property type="term" value="F:carboxypeptidase activity"/>
    <property type="evidence" value="ECO:0007669"/>
    <property type="project" value="UniProtKB-KW"/>
</dbReference>
<evidence type="ECO:0000256" key="2">
    <source>
        <dbReference type="ARBA" id="ARBA00006247"/>
    </source>
</evidence>
<feature type="domain" description="Peptidase M20 dimerisation" evidence="7">
    <location>
        <begin position="244"/>
        <end position="352"/>
    </location>
</feature>
<sequence>MRAISLFTSGLLLAGACRASPHPAPSPRLQQLQQPLSSIEEPHNAAVTADKLDLEHVIDTSPLLSLHRDLVKIESISGNEQEVGDFIIRYLDARDFTVEKQVVAASNNNTRFNIYAYPKSSPSAPKVLLSTHIDTVPPYIPYSLSLPSGAEPTRDNILISGRGSVDAKASVAAQIISALEYLQQPGDDASSSSSSSSLGLLFVVGEEVDGIGMQHFSQSALNTSPPTFHTVIFGEPTELALVAGHKGSLFFKISATGKAAHSGYPWLGRSAFSALLPALAKLETLGDIPESEGGIPGSAKLGKSTINIGRVEAGIASNVVPAYAEALVNIRLAYGDVEKVKEIVVRAVREATGGDESVAIEWGNNGTGHKPIDFDTDVDGFDVVTVNYATDAWYLELHDGAGGRPVGRVHRYLYGPGSIFVAHGADEAITVGDLEAAVTGYKKLIDAAFERNS</sequence>
<evidence type="ECO:0000256" key="4">
    <source>
        <dbReference type="ARBA" id="ARBA00022801"/>
    </source>
</evidence>
<dbReference type="OrthoDB" id="3064516at2759"/>
<dbReference type="Pfam" id="PF07687">
    <property type="entry name" value="M20_dimer"/>
    <property type="match status" value="1"/>
</dbReference>
<dbReference type="SUPFAM" id="SSF53187">
    <property type="entry name" value="Zn-dependent exopeptidases"/>
    <property type="match status" value="1"/>
</dbReference>
<evidence type="ECO:0000313" key="8">
    <source>
        <dbReference type="EMBL" id="OKL61739.1"/>
    </source>
</evidence>
<comment type="caution">
    <text evidence="8">The sequence shown here is derived from an EMBL/GenBank/DDBJ whole genome shotgun (WGS) entry which is preliminary data.</text>
</comment>
<dbReference type="Gene3D" id="3.40.630.10">
    <property type="entry name" value="Zn peptidases"/>
    <property type="match status" value="1"/>
</dbReference>
<dbReference type="RefSeq" id="XP_020121860.1">
    <property type="nucleotide sequence ID" value="XM_020264901.1"/>
</dbReference>
<dbReference type="PROSITE" id="PS51257">
    <property type="entry name" value="PROKAR_LIPOPROTEIN"/>
    <property type="match status" value="1"/>
</dbReference>
<keyword evidence="6" id="KW-0732">Signal</keyword>
<evidence type="ECO:0000256" key="5">
    <source>
        <dbReference type="ARBA" id="ARBA00022833"/>
    </source>
</evidence>
<comment type="cofactor">
    <cofactor evidence="1">
        <name>Zn(2+)</name>
        <dbReference type="ChEBI" id="CHEBI:29105"/>
    </cofactor>
</comment>
<keyword evidence="8" id="KW-0121">Carboxypeptidase</keyword>
<name>A0A225B183_TALAT</name>
<keyword evidence="8" id="KW-0645">Protease</keyword>
<comment type="similarity">
    <text evidence="2">Belongs to the peptidase M20A family.</text>
</comment>
<dbReference type="InterPro" id="IPR011650">
    <property type="entry name" value="Peptidase_M20_dimer"/>
</dbReference>
<accession>A0A225B183</accession>
<dbReference type="STRING" id="1441469.A0A225B183"/>
<dbReference type="Pfam" id="PF01546">
    <property type="entry name" value="Peptidase_M20"/>
    <property type="match status" value="1"/>
</dbReference>